<keyword evidence="5" id="KW-1185">Reference proteome</keyword>
<dbReference type="InterPro" id="IPR011050">
    <property type="entry name" value="Pectin_lyase_fold/virulence"/>
</dbReference>
<proteinExistence type="predicted"/>
<name>A0A0S7BJJ3_9CHLR</name>
<gene>
    <name evidence="4" type="ORF">LARV_01869</name>
</gene>
<keyword evidence="2" id="KW-1133">Transmembrane helix</keyword>
<evidence type="ECO:0000313" key="4">
    <source>
        <dbReference type="EMBL" id="GAP14107.1"/>
    </source>
</evidence>
<dbReference type="RefSeq" id="WP_075073395.1">
    <property type="nucleotide sequence ID" value="NZ_DF967972.1"/>
</dbReference>
<feature type="region of interest" description="Disordered" evidence="1">
    <location>
        <begin position="687"/>
        <end position="715"/>
    </location>
</feature>
<feature type="region of interest" description="Disordered" evidence="1">
    <location>
        <begin position="730"/>
        <end position="796"/>
    </location>
</feature>
<dbReference type="AlphaFoldDB" id="A0A0S7BJJ3"/>
<evidence type="ECO:0000256" key="3">
    <source>
        <dbReference type="SAM" id="SignalP"/>
    </source>
</evidence>
<dbReference type="Proteomes" id="UP000055060">
    <property type="component" value="Unassembled WGS sequence"/>
</dbReference>
<protein>
    <submittedName>
        <fullName evidence="4">Uncharacterized protein</fullName>
    </submittedName>
</protein>
<evidence type="ECO:0000256" key="1">
    <source>
        <dbReference type="SAM" id="MobiDB-lite"/>
    </source>
</evidence>
<accession>A0A0S7BJJ3</accession>
<feature type="signal peptide" evidence="3">
    <location>
        <begin position="1"/>
        <end position="28"/>
    </location>
</feature>
<dbReference type="Gene3D" id="2.60.40.10">
    <property type="entry name" value="Immunoglobulins"/>
    <property type="match status" value="1"/>
</dbReference>
<evidence type="ECO:0000256" key="2">
    <source>
        <dbReference type="SAM" id="Phobius"/>
    </source>
</evidence>
<dbReference type="InterPro" id="IPR013783">
    <property type="entry name" value="Ig-like_fold"/>
</dbReference>
<sequence length="899" mass="94352">MKRFVPGFALVLVLIAAILIANPGASQANPGSTLVLSSPSGCPSSGCAAGQRLNLQTNFDLGTYDPGTTPNVQFCVYTPVAWSASQFRIDARGGVTNAAYTTSISYCTESAPANYNLLGGAYASLTSTGFGDSLGFAFRLGDTAIASGSILVRVMEQAGGAWTRTEQTFLAVPVVPTAATVYVANDAATCSINSPCYVNSGEDLSDGLGTGLKDAIDARAGNPQGTIVILGNYTVKSQSVLVDQPVTLSGLNDASLTYTGQICNQPMLRITAGATLRGLNINDGICANPGRDLIAIDSPANIAIESNDLFNGSNAITVADNSGSLLLRFNQIHANTGYAVQMAAGSGTGRLEALANNLYGNRSGAQVECNQKGRVDHNYWGSEFIAPSNCTYASGKRLGAAVLLRPSAPGVQAGEFVVTTSLGNAFDGQISFQRTAEGNDFSLYILNHGYGSSDNVPFTGASSVLTACSNYWDVFLPDGVSPSASLGLIFKYNLNSGCTATIESTSYCGQTDQALLPLYWYDPIANLTNGWSTTGKSLGGNPGQETVCLPDSDEIRVNIDATGRPNLADDLKFLPFVVGIPVQNSSVMITSFTSQSSAAQILLNWTTSSEYNVQSIYVQRDMGAGTGFQRISAAIPGKGSPLTGGAYQYLDTGLTDGVIYRYRLEMVTVNQQSIYSGILEATAGVPTATPTATNTSTATATATSTPTQTRTPTITRTPTKTRTLYQVFATKTRTPRPSSFRTSTPAPTANSLTRTSAARTQLAFGGVENTTPSSGYPEPGATQETSTYPNQGENSLTTTVYPLGTEQNELTVTPTFHSFLTLTPTPTPTLQTANPEQRPSNGPWLAVLIILSGLSALTGVLWYLWKQDILKLPFLPPYPKGENPPEGGGQDDTPPGGPE</sequence>
<keyword evidence="3" id="KW-0732">Signal</keyword>
<keyword evidence="2" id="KW-0472">Membrane</keyword>
<organism evidence="4">
    <name type="scientific">Longilinea arvoryzae</name>
    <dbReference type="NCBI Taxonomy" id="360412"/>
    <lineage>
        <taxon>Bacteria</taxon>
        <taxon>Bacillati</taxon>
        <taxon>Chloroflexota</taxon>
        <taxon>Anaerolineae</taxon>
        <taxon>Anaerolineales</taxon>
        <taxon>Anaerolineaceae</taxon>
        <taxon>Longilinea</taxon>
    </lineage>
</organism>
<dbReference type="SUPFAM" id="SSF51126">
    <property type="entry name" value="Pectin lyase-like"/>
    <property type="match status" value="1"/>
</dbReference>
<feature type="region of interest" description="Disordered" evidence="1">
    <location>
        <begin position="877"/>
        <end position="899"/>
    </location>
</feature>
<feature type="transmembrane region" description="Helical" evidence="2">
    <location>
        <begin position="844"/>
        <end position="865"/>
    </location>
</feature>
<feature type="compositionally biased region" description="Polar residues" evidence="1">
    <location>
        <begin position="782"/>
        <end position="796"/>
    </location>
</feature>
<feature type="compositionally biased region" description="Polar residues" evidence="1">
    <location>
        <begin position="730"/>
        <end position="759"/>
    </location>
</feature>
<reference evidence="4" key="1">
    <citation type="submission" date="2015-07" db="EMBL/GenBank/DDBJ databases">
        <title>Draft Genome Sequences of Anaerolinea thermolimosa IMO-1, Bellilinea caldifistulae GOMI-1, Leptolinea tardivitalis YMTK-2, Levilinea saccharolytica KIBI-1,Longilinea arvoryzae KOME-1, Previously Described as Members of the Anaerolineaceae (Chloroflexi).</title>
        <authorList>
            <person name="Sekiguchi Y."/>
            <person name="Ohashi A."/>
            <person name="Matsuura N."/>
            <person name="Tourlousse M.D."/>
        </authorList>
    </citation>
    <scope>NUCLEOTIDE SEQUENCE [LARGE SCALE GENOMIC DNA]</scope>
    <source>
        <strain evidence="4">KOME-1</strain>
    </source>
</reference>
<dbReference type="EMBL" id="DF967972">
    <property type="protein sequence ID" value="GAP14107.1"/>
    <property type="molecule type" value="Genomic_DNA"/>
</dbReference>
<keyword evidence="2" id="KW-0812">Transmembrane</keyword>
<evidence type="ECO:0000313" key="5">
    <source>
        <dbReference type="Proteomes" id="UP000055060"/>
    </source>
</evidence>
<dbReference type="STRING" id="360412.LARV_01869"/>
<feature type="chain" id="PRO_5006632995" evidence="3">
    <location>
        <begin position="29"/>
        <end position="899"/>
    </location>
</feature>